<dbReference type="InterPro" id="IPR025959">
    <property type="entry name" value="Winged_HTH_dom"/>
</dbReference>
<evidence type="ECO:0000259" key="1">
    <source>
        <dbReference type="Pfam" id="PF13592"/>
    </source>
</evidence>
<dbReference type="RefSeq" id="WP_098584763.1">
    <property type="nucleotide sequence ID" value="NZ_NUWJ01000467.1"/>
</dbReference>
<organism evidence="2 3">
    <name type="scientific">Bacillus cereus</name>
    <dbReference type="NCBI Taxonomy" id="1396"/>
    <lineage>
        <taxon>Bacteria</taxon>
        <taxon>Bacillati</taxon>
        <taxon>Bacillota</taxon>
        <taxon>Bacilli</taxon>
        <taxon>Bacillales</taxon>
        <taxon>Bacillaceae</taxon>
        <taxon>Bacillus</taxon>
        <taxon>Bacillus cereus group</taxon>
    </lineage>
</organism>
<proteinExistence type="predicted"/>
<evidence type="ECO:0000313" key="3">
    <source>
        <dbReference type="Proteomes" id="UP000224413"/>
    </source>
</evidence>
<reference evidence="2 3" key="1">
    <citation type="submission" date="2017-09" db="EMBL/GenBank/DDBJ databases">
        <title>Large-scale bioinformatics analysis of Bacillus genomes uncovers conserved roles of natural products in bacterial physiology.</title>
        <authorList>
            <consortium name="Agbiome Team Llc"/>
            <person name="Bleich R.M."/>
            <person name="Grubbs K.J."/>
            <person name="Santa Maria K.C."/>
            <person name="Allen S.E."/>
            <person name="Farag S."/>
            <person name="Shank E.A."/>
            <person name="Bowers A."/>
        </authorList>
    </citation>
    <scope>NUCLEOTIDE SEQUENCE [LARGE SCALE GENOMIC DNA]</scope>
    <source>
        <strain evidence="2 3">AFS083741</strain>
    </source>
</reference>
<dbReference type="EMBL" id="NUWJ01000467">
    <property type="protein sequence ID" value="PFK03478.1"/>
    <property type="molecule type" value="Genomic_DNA"/>
</dbReference>
<dbReference type="Pfam" id="PF13592">
    <property type="entry name" value="HTH_33"/>
    <property type="match status" value="1"/>
</dbReference>
<gene>
    <name evidence="2" type="ORF">COI98_32600</name>
</gene>
<name>A0A9X6WTP7_BACCE</name>
<accession>A0A9X6WTP7</accession>
<dbReference type="Pfam" id="PF13551">
    <property type="entry name" value="HTH_29"/>
    <property type="match status" value="1"/>
</dbReference>
<dbReference type="InterPro" id="IPR009057">
    <property type="entry name" value="Homeodomain-like_sf"/>
</dbReference>
<protein>
    <submittedName>
        <fullName evidence="2">Transposase</fullName>
    </submittedName>
</protein>
<dbReference type="SUPFAM" id="SSF46689">
    <property type="entry name" value="Homeodomain-like"/>
    <property type="match status" value="1"/>
</dbReference>
<dbReference type="Proteomes" id="UP000224413">
    <property type="component" value="Unassembled WGS sequence"/>
</dbReference>
<evidence type="ECO:0000313" key="2">
    <source>
        <dbReference type="EMBL" id="PFK03478.1"/>
    </source>
</evidence>
<feature type="domain" description="Winged helix-turn helix" evidence="1">
    <location>
        <begin position="115"/>
        <end position="169"/>
    </location>
</feature>
<dbReference type="AlphaFoldDB" id="A0A9X6WTP7"/>
<comment type="caution">
    <text evidence="2">The sequence shown here is derived from an EMBL/GenBank/DDBJ whole genome shotgun (WGS) entry which is preliminary data.</text>
</comment>
<sequence>MAKLHVSTKYGMTVHDLLQEERKIKNSFFKQRLMSVRLVMEGHSATSAAQIIGICRQSVSTYVQTFNSDGIEGLLERRYPPGRTPYLSPGEETEIRNMLIESTPNQEGIGPETHWDTRVLQYLLEERYHVSMSRGGICDMLHRWGFTYTRPTYRLKKADPLKQQQFLRELNWIKKLIQRYDTVL</sequence>